<dbReference type="InterPro" id="IPR017850">
    <property type="entry name" value="Alkaline_phosphatase_core_sf"/>
</dbReference>
<dbReference type="Pfam" id="PF00884">
    <property type="entry name" value="Sulfatase"/>
    <property type="match status" value="1"/>
</dbReference>
<comment type="pathway">
    <text evidence="2">Cell wall biogenesis; lipoteichoic acid biosynthesis.</text>
</comment>
<dbReference type="EMBL" id="CP117884">
    <property type="protein sequence ID" value="WDF81793.1"/>
    <property type="molecule type" value="Genomic_DNA"/>
</dbReference>
<feature type="transmembrane region" description="Helical" evidence="9">
    <location>
        <begin position="73"/>
        <end position="94"/>
    </location>
</feature>
<dbReference type="PANTHER" id="PTHR47371">
    <property type="entry name" value="LIPOTEICHOIC ACID SYNTHASE"/>
    <property type="match status" value="1"/>
</dbReference>
<dbReference type="InterPro" id="IPR000917">
    <property type="entry name" value="Sulfatase_N"/>
</dbReference>
<dbReference type="PANTHER" id="PTHR47371:SF3">
    <property type="entry name" value="PHOSPHOGLYCEROL TRANSFERASE I"/>
    <property type="match status" value="1"/>
</dbReference>
<evidence type="ECO:0000313" key="11">
    <source>
        <dbReference type="EMBL" id="WDF81793.1"/>
    </source>
</evidence>
<feature type="transmembrane region" description="Helical" evidence="9">
    <location>
        <begin position="12"/>
        <end position="33"/>
    </location>
</feature>
<dbReference type="CDD" id="cd16015">
    <property type="entry name" value="LTA_synthase"/>
    <property type="match status" value="1"/>
</dbReference>
<dbReference type="Gene3D" id="3.30.1120.170">
    <property type="match status" value="1"/>
</dbReference>
<gene>
    <name evidence="11" type="ORF">PQ472_07625</name>
</gene>
<dbReference type="SUPFAM" id="SSF53649">
    <property type="entry name" value="Alkaline phosphatase-like"/>
    <property type="match status" value="1"/>
</dbReference>
<proteinExistence type="inferred from homology"/>
<feature type="domain" description="Sulfatase N-terminal" evidence="10">
    <location>
        <begin position="268"/>
        <end position="563"/>
    </location>
</feature>
<protein>
    <submittedName>
        <fullName evidence="11">LTA synthase family protein</fullName>
    </submittedName>
</protein>
<dbReference type="InterPro" id="IPR012160">
    <property type="entry name" value="LtaS-like"/>
</dbReference>
<dbReference type="InterPro" id="IPR050448">
    <property type="entry name" value="OpgB/LTA_synthase_biosynth"/>
</dbReference>
<evidence type="ECO:0000256" key="4">
    <source>
        <dbReference type="ARBA" id="ARBA00022475"/>
    </source>
</evidence>
<evidence type="ECO:0000259" key="10">
    <source>
        <dbReference type="Pfam" id="PF00884"/>
    </source>
</evidence>
<keyword evidence="7 9" id="KW-0472">Membrane</keyword>
<name>A0ABY7WNK8_9LACO</name>
<evidence type="ECO:0000313" key="12">
    <source>
        <dbReference type="Proteomes" id="UP001220377"/>
    </source>
</evidence>
<dbReference type="Gene3D" id="3.40.720.10">
    <property type="entry name" value="Alkaline Phosphatase, subunit A"/>
    <property type="match status" value="1"/>
</dbReference>
<dbReference type="PIRSF" id="PIRSF005091">
    <property type="entry name" value="Mmb_sulf_HI1246"/>
    <property type="match status" value="1"/>
</dbReference>
<keyword evidence="6 9" id="KW-1133">Transmembrane helix</keyword>
<comment type="similarity">
    <text evidence="3">Belongs to the LTA synthase family.</text>
</comment>
<keyword evidence="5 9" id="KW-0812">Transmembrane</keyword>
<evidence type="ECO:0000256" key="6">
    <source>
        <dbReference type="ARBA" id="ARBA00022989"/>
    </source>
</evidence>
<comment type="subcellular location">
    <subcellularLocation>
        <location evidence="1">Cell membrane</location>
        <topology evidence="1">Multi-pass membrane protein</topology>
    </subcellularLocation>
</comment>
<evidence type="ECO:0000256" key="7">
    <source>
        <dbReference type="ARBA" id="ARBA00023136"/>
    </source>
</evidence>
<evidence type="ECO:0000256" key="2">
    <source>
        <dbReference type="ARBA" id="ARBA00004936"/>
    </source>
</evidence>
<evidence type="ECO:0000256" key="8">
    <source>
        <dbReference type="SAM" id="MobiDB-lite"/>
    </source>
</evidence>
<evidence type="ECO:0000256" key="5">
    <source>
        <dbReference type="ARBA" id="ARBA00022692"/>
    </source>
</evidence>
<evidence type="ECO:0000256" key="9">
    <source>
        <dbReference type="SAM" id="Phobius"/>
    </source>
</evidence>
<reference evidence="11 12" key="1">
    <citation type="submission" date="2023-02" db="EMBL/GenBank/DDBJ databases">
        <title>Genome sequence of Lacticaseibacillus sp. KACC 23028.</title>
        <authorList>
            <person name="Kim S."/>
            <person name="Heo J."/>
            <person name="Kwon S.-W."/>
        </authorList>
    </citation>
    <scope>NUCLEOTIDE SEQUENCE [LARGE SCALE GENOMIC DNA]</scope>
    <source>
        <strain evidence="11 12">KACC 23028</strain>
    </source>
</reference>
<dbReference type="RefSeq" id="WP_274258787.1">
    <property type="nucleotide sequence ID" value="NZ_CP117884.1"/>
</dbReference>
<feature type="compositionally biased region" description="Basic and acidic residues" evidence="8">
    <location>
        <begin position="705"/>
        <end position="720"/>
    </location>
</feature>
<dbReference type="Proteomes" id="UP001220377">
    <property type="component" value="Chromosome"/>
</dbReference>
<sequence>MANTSAHRISKRLRFILILLALIWAKTLIAYFFNFRLPSDNPLQFVIKLVNPIGTSLFLLSLSMYFRKPKRTFITAGIIYILLCVLLIANVLYYREFTDFMTISTVLGVSKVSQGLGATSISTLQPGDLVYFLDFILVGAFYLVVAARNVYRFLQHEPIKWPHPDWGEETQNPLQPLATTVAGLLIFMITMAVSELNRPQLLTRTFDRTYIVRYLGLAPFTVYDGLKTAQTSQVRAQASSGDMDKVLRYTQSHYAAPDAQYFGSEKGKNVIIIHLESFQQFLIGQKIKGKEVTPFLNSLIKNKNTLSFSNVFNQVGLGRTSDAENMLETSTFGLSGSSLFSTYGNDNTFQAAPAILHQTDGYTSAVMHGGNAEFWNRDSTYKSLGYNYFFSGNYYDHSTDMNTEFGIKDKLMFAESAKYLEHLQQPFYSKIITTSNHFPFSIDSEDSDFPDAGTDDVTVNNYFKTANYLDQSLREFFAYLKKSGLDKKSLVMIYGDHYGISDDRNKSLAPVLGKKASDWTSFDDAQLQRIPLIFYSPGLKGGQKDTYGGEIDVLPTLMHLLGVHTKKYVQFGTDLLSPNHDQVVAFRNRNFVTPDYTAIGSKYYLNASGQEVKPDVESLDVLKQDKAQVDNELTLSDLVATKNLLRFYTPTGFTPVDSHKYDYSYSLYEMLRTEKNAGNGSTSLYSERGDKSTSVLYKTNAPELSDDKTPITDYPSKVEDQTDVDSSSIAARLEEATSTSSSN</sequence>
<keyword evidence="12" id="KW-1185">Reference proteome</keyword>
<feature type="transmembrane region" description="Helical" evidence="9">
    <location>
        <begin position="129"/>
        <end position="151"/>
    </location>
</feature>
<evidence type="ECO:0000256" key="3">
    <source>
        <dbReference type="ARBA" id="ARBA00009983"/>
    </source>
</evidence>
<evidence type="ECO:0000256" key="1">
    <source>
        <dbReference type="ARBA" id="ARBA00004651"/>
    </source>
</evidence>
<keyword evidence="4" id="KW-1003">Cell membrane</keyword>
<organism evidence="11 12">
    <name type="scientific">Lacticaseibacillus pabuli</name>
    <dbReference type="NCBI Taxonomy" id="3025672"/>
    <lineage>
        <taxon>Bacteria</taxon>
        <taxon>Bacillati</taxon>
        <taxon>Bacillota</taxon>
        <taxon>Bacilli</taxon>
        <taxon>Lactobacillales</taxon>
        <taxon>Lactobacillaceae</taxon>
        <taxon>Lacticaseibacillus</taxon>
    </lineage>
</organism>
<feature type="transmembrane region" description="Helical" evidence="9">
    <location>
        <begin position="172"/>
        <end position="193"/>
    </location>
</feature>
<accession>A0ABY7WNK8</accession>
<feature type="region of interest" description="Disordered" evidence="8">
    <location>
        <begin position="677"/>
        <end position="743"/>
    </location>
</feature>
<feature type="transmembrane region" description="Helical" evidence="9">
    <location>
        <begin position="45"/>
        <end position="66"/>
    </location>
</feature>